<evidence type="ECO:0000256" key="2">
    <source>
        <dbReference type="ARBA" id="ARBA00022692"/>
    </source>
</evidence>
<accession>A0A6A2WLP6</accession>
<keyword evidence="5 7" id="KW-0472">Membrane</keyword>
<feature type="compositionally biased region" description="Low complexity" evidence="6">
    <location>
        <begin position="469"/>
        <end position="483"/>
    </location>
</feature>
<proteinExistence type="predicted"/>
<dbReference type="SUPFAM" id="SSF52058">
    <property type="entry name" value="L domain-like"/>
    <property type="match status" value="1"/>
</dbReference>
<keyword evidence="10" id="KW-1185">Reference proteome</keyword>
<dbReference type="PANTHER" id="PTHR45631">
    <property type="entry name" value="OS07G0107800 PROTEIN-RELATED"/>
    <property type="match status" value="1"/>
</dbReference>
<protein>
    <recommendedName>
        <fullName evidence="8">Malectin-like domain-containing protein</fullName>
    </recommendedName>
</protein>
<keyword evidence="2 7" id="KW-0812">Transmembrane</keyword>
<evidence type="ECO:0000313" key="10">
    <source>
        <dbReference type="Proteomes" id="UP000436088"/>
    </source>
</evidence>
<evidence type="ECO:0000313" key="9">
    <source>
        <dbReference type="EMBL" id="KAE8656855.1"/>
    </source>
</evidence>
<feature type="transmembrane region" description="Helical" evidence="7">
    <location>
        <begin position="388"/>
        <end position="413"/>
    </location>
</feature>
<evidence type="ECO:0000259" key="8">
    <source>
        <dbReference type="Pfam" id="PF12819"/>
    </source>
</evidence>
<evidence type="ECO:0000256" key="6">
    <source>
        <dbReference type="SAM" id="MobiDB-lite"/>
    </source>
</evidence>
<keyword evidence="3" id="KW-0732">Signal</keyword>
<dbReference type="Pfam" id="PF12819">
    <property type="entry name" value="Malectin_like"/>
    <property type="match status" value="1"/>
</dbReference>
<reference evidence="9" key="1">
    <citation type="submission" date="2019-09" db="EMBL/GenBank/DDBJ databases">
        <title>Draft genome information of white flower Hibiscus syriacus.</title>
        <authorList>
            <person name="Kim Y.-M."/>
        </authorList>
    </citation>
    <scope>NUCLEOTIDE SEQUENCE [LARGE SCALE GENOMIC DNA]</scope>
    <source>
        <strain evidence="9">YM2019G1</strain>
    </source>
</reference>
<dbReference type="EMBL" id="VEPZ02001762">
    <property type="protein sequence ID" value="KAE8656855.1"/>
    <property type="molecule type" value="Genomic_DNA"/>
</dbReference>
<evidence type="ECO:0000256" key="3">
    <source>
        <dbReference type="ARBA" id="ARBA00022729"/>
    </source>
</evidence>
<feature type="region of interest" description="Disordered" evidence="6">
    <location>
        <begin position="469"/>
        <end position="489"/>
    </location>
</feature>
<dbReference type="AlphaFoldDB" id="A0A6A2WLP6"/>
<keyword evidence="4 7" id="KW-1133">Transmembrane helix</keyword>
<organism evidence="9 10">
    <name type="scientific">Hibiscus syriacus</name>
    <name type="common">Rose of Sharon</name>
    <dbReference type="NCBI Taxonomy" id="106335"/>
    <lineage>
        <taxon>Eukaryota</taxon>
        <taxon>Viridiplantae</taxon>
        <taxon>Streptophyta</taxon>
        <taxon>Embryophyta</taxon>
        <taxon>Tracheophyta</taxon>
        <taxon>Spermatophyta</taxon>
        <taxon>Magnoliopsida</taxon>
        <taxon>eudicotyledons</taxon>
        <taxon>Gunneridae</taxon>
        <taxon>Pentapetalae</taxon>
        <taxon>rosids</taxon>
        <taxon>malvids</taxon>
        <taxon>Malvales</taxon>
        <taxon>Malvaceae</taxon>
        <taxon>Malvoideae</taxon>
        <taxon>Hibiscus</taxon>
    </lineage>
</organism>
<name>A0A6A2WLP6_HIBSY</name>
<gene>
    <name evidence="9" type="ORF">F3Y22_tig00116997pilonHSYRG00469</name>
</gene>
<feature type="domain" description="Malectin-like" evidence="8">
    <location>
        <begin position="2"/>
        <end position="154"/>
    </location>
</feature>
<evidence type="ECO:0000256" key="4">
    <source>
        <dbReference type="ARBA" id="ARBA00022989"/>
    </source>
</evidence>
<evidence type="ECO:0000256" key="1">
    <source>
        <dbReference type="ARBA" id="ARBA00004167"/>
    </source>
</evidence>
<dbReference type="GO" id="GO:0016020">
    <property type="term" value="C:membrane"/>
    <property type="evidence" value="ECO:0007669"/>
    <property type="project" value="UniProtKB-SubCell"/>
</dbReference>
<dbReference type="PANTHER" id="PTHR45631:SF44">
    <property type="entry name" value="CARBOHYDRATE-BINDING PROTEIN OF THE ER PROTEIN"/>
    <property type="match status" value="1"/>
</dbReference>
<dbReference type="InterPro" id="IPR032675">
    <property type="entry name" value="LRR_dom_sf"/>
</dbReference>
<comment type="subcellular location">
    <subcellularLocation>
        <location evidence="1">Membrane</location>
        <topology evidence="1">Single-pass membrane protein</topology>
    </subcellularLocation>
</comment>
<dbReference type="InterPro" id="IPR024788">
    <property type="entry name" value="Malectin-like_Carb-bd_dom"/>
</dbReference>
<dbReference type="Gene3D" id="3.80.10.10">
    <property type="entry name" value="Ribonuclease Inhibitor"/>
    <property type="match status" value="1"/>
</dbReference>
<evidence type="ECO:0000256" key="5">
    <source>
        <dbReference type="ARBA" id="ARBA00023136"/>
    </source>
</evidence>
<dbReference type="Proteomes" id="UP000436088">
    <property type="component" value="Unassembled WGS sequence"/>
</dbReference>
<comment type="caution">
    <text evidence="9">The sequence shown here is derived from an EMBL/GenBank/DDBJ whole genome shotgun (WGS) entry which is preliminary data.</text>
</comment>
<evidence type="ECO:0000256" key="7">
    <source>
        <dbReference type="SAM" id="Phobius"/>
    </source>
</evidence>
<sequence length="489" mass="53368">MATLRVFTDRKKSCYNIDSAKGSKVLVRAYFFYGNYDGKSSPPSFDLHFDGNRWATVETLSDQLVFYEVIYVTKTDNISVCVAQTAPNMSPFISAIEVRDLDSKMYSDLDLYRALMLRRRVAYGTKAIIRSTDDLYDRIWVPAVNAVGSRTSTSIQLATNLPTTEVPIYINMYFSEVAVLDSTEIRSFELRIDGKSSSKPFIPVYAKAGEMVLSNETASSRTNFTLATTSDSTLPPLINALEVFTVSDELTDGTNSDDVDGLVALQREFDVLGDWGGDPCLPAPYSWYWINCTSGSTPRVTALHLGSFGLSGLLPDFSSMTSLEIMNLSSNGFSGPIPSTISKNKKLKLVVTDNPDLCTSGKSCKTASGVDTSDYGGSSSSGKKKSKLPVILGTSIPVFVLFWVIAGVCALLLHKRKSEAIAAGNAAVQAGGGNKPYGNPRPAQMQMAANNNNMAQNMVHDFMINVQVQDQQEPVDQNNQQNNNEEEDS</sequence>